<protein>
    <recommendedName>
        <fullName evidence="11">Nuclear receptor domain-containing protein</fullName>
    </recommendedName>
</protein>
<dbReference type="Proteomes" id="UP000792457">
    <property type="component" value="Unassembled WGS sequence"/>
</dbReference>
<dbReference type="InterPro" id="IPR001628">
    <property type="entry name" value="Znf_hrmn_rcpt"/>
</dbReference>
<evidence type="ECO:0000256" key="7">
    <source>
        <dbReference type="ARBA" id="ARBA00023163"/>
    </source>
</evidence>
<feature type="domain" description="Nuclear receptor" evidence="11">
    <location>
        <begin position="15"/>
        <end position="67"/>
    </location>
</feature>
<keyword evidence="7" id="KW-0804">Transcription</keyword>
<sequence length="470" mass="51554">MMELPLKRQSIFLFQSFFGRSYNNLGSISECKNGGGCIINKKNRTSCKACRLRKCLMVGMSKSGSRYGRRSNWFKIHCLLQEQANNIENQQIHNHVNGHHGVLHPNHQSLSQHHAAFPYHQTKPISSFSSPTGVPYAHQRHHLSDGASPPPSDTRPHHRANGDGDPTSHHLHPHLLHLHRQRSEEHQQLMMMMMEDYKNRRSSSSPSVVSSPESHNSDSSAEAEKAAHRLHSKEGEASKTPGGDFFLPFLHAGAFHLSSPFGAAAAAAMAAAAAAAAGTPHHKFLFPPIPQPHHQPSLPQHHIRSKSPPCPVNNHLSSMEMYHKRFYLDSVLQSQRSPSGGSASGGSGAEEVASTNSSLLSSSSGNQRRDSRSASPDQEDPMDLSLKGGKLLEEGRRGEEEEGEGDDEMDGEEKAKEDIVEGEEDEEDLEGEEGVNGEANGGSVGEKEEGRTEEERRKEQGHPLDLTTKA</sequence>
<accession>A0A8K0K4Z1</accession>
<feature type="compositionally biased region" description="Polar residues" evidence="10">
    <location>
        <begin position="123"/>
        <end position="132"/>
    </location>
</feature>
<keyword evidence="2" id="KW-0479">Metal-binding</keyword>
<dbReference type="GO" id="GO:0043565">
    <property type="term" value="F:sequence-specific DNA binding"/>
    <property type="evidence" value="ECO:0007669"/>
    <property type="project" value="InterPro"/>
</dbReference>
<dbReference type="PANTHER" id="PTHR48092">
    <property type="entry name" value="KNIRPS-RELATED PROTEIN-RELATED"/>
    <property type="match status" value="1"/>
</dbReference>
<gene>
    <name evidence="12" type="ORF">J437_LFUL004236</name>
</gene>
<dbReference type="GO" id="GO:0008270">
    <property type="term" value="F:zinc ion binding"/>
    <property type="evidence" value="ECO:0007669"/>
    <property type="project" value="UniProtKB-KW"/>
</dbReference>
<keyword evidence="5" id="KW-0805">Transcription regulation</keyword>
<dbReference type="PROSITE" id="PS51030">
    <property type="entry name" value="NUCLEAR_REC_DBD_2"/>
    <property type="match status" value="1"/>
</dbReference>
<feature type="region of interest" description="Disordered" evidence="10">
    <location>
        <begin position="122"/>
        <end position="171"/>
    </location>
</feature>
<comment type="subcellular location">
    <subcellularLocation>
        <location evidence="1">Nucleus</location>
    </subcellularLocation>
</comment>
<dbReference type="InterPro" id="IPR050200">
    <property type="entry name" value="Nuclear_hormone_rcpt_NR3"/>
</dbReference>
<feature type="compositionally biased region" description="Acidic residues" evidence="10">
    <location>
        <begin position="420"/>
        <end position="435"/>
    </location>
</feature>
<dbReference type="OrthoDB" id="5850793at2759"/>
<feature type="compositionally biased region" description="Low complexity" evidence="10">
    <location>
        <begin position="202"/>
        <end position="220"/>
    </location>
</feature>
<keyword evidence="6" id="KW-0238">DNA-binding</keyword>
<feature type="compositionally biased region" description="Basic and acidic residues" evidence="10">
    <location>
        <begin position="445"/>
        <end position="462"/>
    </location>
</feature>
<dbReference type="Gene3D" id="3.30.50.10">
    <property type="entry name" value="Erythroid Transcription Factor GATA-1, subunit A"/>
    <property type="match status" value="1"/>
</dbReference>
<feature type="region of interest" description="Disordered" evidence="10">
    <location>
        <begin position="283"/>
        <end position="312"/>
    </location>
</feature>
<evidence type="ECO:0000256" key="10">
    <source>
        <dbReference type="SAM" id="MobiDB-lite"/>
    </source>
</evidence>
<dbReference type="AlphaFoldDB" id="A0A8K0K4Z1"/>
<keyword evidence="3" id="KW-0863">Zinc-finger</keyword>
<reference evidence="12" key="2">
    <citation type="submission" date="2017-10" db="EMBL/GenBank/DDBJ databases">
        <title>Ladona fulva Genome sequencing and assembly.</title>
        <authorList>
            <person name="Murali S."/>
            <person name="Richards S."/>
            <person name="Bandaranaike D."/>
            <person name="Bellair M."/>
            <person name="Blankenburg K."/>
            <person name="Chao H."/>
            <person name="Dinh H."/>
            <person name="Doddapaneni H."/>
            <person name="Dugan-Rocha S."/>
            <person name="Elkadiri S."/>
            <person name="Gnanaolivu R."/>
            <person name="Hernandez B."/>
            <person name="Skinner E."/>
            <person name="Javaid M."/>
            <person name="Lee S."/>
            <person name="Li M."/>
            <person name="Ming W."/>
            <person name="Munidasa M."/>
            <person name="Muniz J."/>
            <person name="Nguyen L."/>
            <person name="Hughes D."/>
            <person name="Osuji N."/>
            <person name="Pu L.-L."/>
            <person name="Puazo M."/>
            <person name="Qu C."/>
            <person name="Quiroz J."/>
            <person name="Raj R."/>
            <person name="Weissenberger G."/>
            <person name="Xin Y."/>
            <person name="Zou X."/>
            <person name="Han Y."/>
            <person name="Worley K."/>
            <person name="Muzny D."/>
            <person name="Gibbs R."/>
        </authorList>
    </citation>
    <scope>NUCLEOTIDE SEQUENCE</scope>
    <source>
        <strain evidence="12">Sampled in the wild</strain>
    </source>
</reference>
<evidence type="ECO:0000256" key="6">
    <source>
        <dbReference type="ARBA" id="ARBA00023125"/>
    </source>
</evidence>
<proteinExistence type="predicted"/>
<dbReference type="Pfam" id="PF00105">
    <property type="entry name" value="zf-C4"/>
    <property type="match status" value="1"/>
</dbReference>
<evidence type="ECO:0000256" key="8">
    <source>
        <dbReference type="ARBA" id="ARBA00023170"/>
    </source>
</evidence>
<evidence type="ECO:0000256" key="1">
    <source>
        <dbReference type="ARBA" id="ARBA00004123"/>
    </source>
</evidence>
<evidence type="ECO:0000313" key="12">
    <source>
        <dbReference type="EMBL" id="KAG8227624.1"/>
    </source>
</evidence>
<keyword evidence="4" id="KW-0862">Zinc</keyword>
<feature type="compositionally biased region" description="Basic and acidic residues" evidence="10">
    <location>
        <begin position="390"/>
        <end position="399"/>
    </location>
</feature>
<evidence type="ECO:0000256" key="5">
    <source>
        <dbReference type="ARBA" id="ARBA00023015"/>
    </source>
</evidence>
<feature type="compositionally biased region" description="Acidic residues" evidence="10">
    <location>
        <begin position="400"/>
        <end position="411"/>
    </location>
</feature>
<dbReference type="SMART" id="SM00399">
    <property type="entry name" value="ZnF_C4"/>
    <property type="match status" value="1"/>
</dbReference>
<dbReference type="SUPFAM" id="SSF57716">
    <property type="entry name" value="Glucocorticoid receptor-like (DNA-binding domain)"/>
    <property type="match status" value="1"/>
</dbReference>
<feature type="region of interest" description="Disordered" evidence="10">
    <location>
        <begin position="334"/>
        <end position="470"/>
    </location>
</feature>
<reference evidence="12" key="1">
    <citation type="submission" date="2013-04" db="EMBL/GenBank/DDBJ databases">
        <authorList>
            <person name="Qu J."/>
            <person name="Murali S.C."/>
            <person name="Bandaranaike D."/>
            <person name="Bellair M."/>
            <person name="Blankenburg K."/>
            <person name="Chao H."/>
            <person name="Dinh H."/>
            <person name="Doddapaneni H."/>
            <person name="Downs B."/>
            <person name="Dugan-Rocha S."/>
            <person name="Elkadiri S."/>
            <person name="Gnanaolivu R.D."/>
            <person name="Hernandez B."/>
            <person name="Javaid M."/>
            <person name="Jayaseelan J.C."/>
            <person name="Lee S."/>
            <person name="Li M."/>
            <person name="Ming W."/>
            <person name="Munidasa M."/>
            <person name="Muniz J."/>
            <person name="Nguyen L."/>
            <person name="Ongeri F."/>
            <person name="Osuji N."/>
            <person name="Pu L.-L."/>
            <person name="Puazo M."/>
            <person name="Qu C."/>
            <person name="Quiroz J."/>
            <person name="Raj R."/>
            <person name="Weissenberger G."/>
            <person name="Xin Y."/>
            <person name="Zou X."/>
            <person name="Han Y."/>
            <person name="Richards S."/>
            <person name="Worley K."/>
            <person name="Muzny D."/>
            <person name="Gibbs R."/>
        </authorList>
    </citation>
    <scope>NUCLEOTIDE SEQUENCE</scope>
    <source>
        <strain evidence="12">Sampled in the wild</strain>
    </source>
</reference>
<evidence type="ECO:0000313" key="13">
    <source>
        <dbReference type="Proteomes" id="UP000792457"/>
    </source>
</evidence>
<evidence type="ECO:0000256" key="9">
    <source>
        <dbReference type="ARBA" id="ARBA00023242"/>
    </source>
</evidence>
<keyword evidence="8" id="KW-0675">Receptor</keyword>
<organism evidence="12 13">
    <name type="scientific">Ladona fulva</name>
    <name type="common">Scarce chaser dragonfly</name>
    <name type="synonym">Libellula fulva</name>
    <dbReference type="NCBI Taxonomy" id="123851"/>
    <lineage>
        <taxon>Eukaryota</taxon>
        <taxon>Metazoa</taxon>
        <taxon>Ecdysozoa</taxon>
        <taxon>Arthropoda</taxon>
        <taxon>Hexapoda</taxon>
        <taxon>Insecta</taxon>
        <taxon>Pterygota</taxon>
        <taxon>Palaeoptera</taxon>
        <taxon>Odonata</taxon>
        <taxon>Epiprocta</taxon>
        <taxon>Anisoptera</taxon>
        <taxon>Libelluloidea</taxon>
        <taxon>Libellulidae</taxon>
        <taxon>Ladona</taxon>
    </lineage>
</organism>
<feature type="region of interest" description="Disordered" evidence="10">
    <location>
        <begin position="198"/>
        <end position="239"/>
    </location>
</feature>
<dbReference type="EMBL" id="KZ308330">
    <property type="protein sequence ID" value="KAG8227624.1"/>
    <property type="molecule type" value="Genomic_DNA"/>
</dbReference>
<evidence type="ECO:0000256" key="2">
    <source>
        <dbReference type="ARBA" id="ARBA00022723"/>
    </source>
</evidence>
<comment type="caution">
    <text evidence="12">The sequence shown here is derived from an EMBL/GenBank/DDBJ whole genome shotgun (WGS) entry which is preliminary data.</text>
</comment>
<evidence type="ECO:0000256" key="4">
    <source>
        <dbReference type="ARBA" id="ARBA00022833"/>
    </source>
</evidence>
<feature type="compositionally biased region" description="Basic and acidic residues" evidence="10">
    <location>
        <begin position="222"/>
        <end position="237"/>
    </location>
</feature>
<evidence type="ECO:0000256" key="3">
    <source>
        <dbReference type="ARBA" id="ARBA00022771"/>
    </source>
</evidence>
<dbReference type="GO" id="GO:0005634">
    <property type="term" value="C:nucleus"/>
    <property type="evidence" value="ECO:0007669"/>
    <property type="project" value="UniProtKB-SubCell"/>
</dbReference>
<name>A0A8K0K4Z1_LADFU</name>
<keyword evidence="9" id="KW-0539">Nucleus</keyword>
<keyword evidence="13" id="KW-1185">Reference proteome</keyword>
<dbReference type="InterPro" id="IPR013088">
    <property type="entry name" value="Znf_NHR/GATA"/>
</dbReference>
<evidence type="ECO:0000259" key="11">
    <source>
        <dbReference type="PROSITE" id="PS51030"/>
    </source>
</evidence>
<dbReference type="GO" id="GO:0003700">
    <property type="term" value="F:DNA-binding transcription factor activity"/>
    <property type="evidence" value="ECO:0007669"/>
    <property type="project" value="InterPro"/>
</dbReference>